<protein>
    <submittedName>
        <fullName evidence="4">Uncharacterized protein YjbJ (UPF0337 family)</fullName>
    </submittedName>
</protein>
<dbReference type="OrthoDB" id="3699988at2"/>
<name>A0A2T0TKC4_9PSEU</name>
<dbReference type="Proteomes" id="UP000239494">
    <property type="component" value="Unassembled WGS sequence"/>
</dbReference>
<proteinExistence type="inferred from homology"/>
<dbReference type="Gene3D" id="1.10.1470.10">
    <property type="entry name" value="YjbJ"/>
    <property type="match status" value="1"/>
</dbReference>
<feature type="region of interest" description="Disordered" evidence="2">
    <location>
        <begin position="38"/>
        <end position="68"/>
    </location>
</feature>
<gene>
    <name evidence="4" type="ORF">CLV43_101380</name>
</gene>
<evidence type="ECO:0000256" key="1">
    <source>
        <dbReference type="ARBA" id="ARBA00009129"/>
    </source>
</evidence>
<reference evidence="4 5" key="1">
    <citation type="submission" date="2018-03" db="EMBL/GenBank/DDBJ databases">
        <title>Genomic Encyclopedia of Archaeal and Bacterial Type Strains, Phase II (KMG-II): from individual species to whole genera.</title>
        <authorList>
            <person name="Goeker M."/>
        </authorList>
    </citation>
    <scope>NUCLEOTIDE SEQUENCE [LARGE SCALE GENOMIC DNA]</scope>
    <source>
        <strain evidence="4 5">DSM 44720</strain>
    </source>
</reference>
<dbReference type="Pfam" id="PF05532">
    <property type="entry name" value="CsbD"/>
    <property type="match status" value="1"/>
</dbReference>
<dbReference type="SUPFAM" id="SSF69047">
    <property type="entry name" value="Hypothetical protein YjbJ"/>
    <property type="match status" value="1"/>
</dbReference>
<dbReference type="InterPro" id="IPR036629">
    <property type="entry name" value="YjbJ_sf"/>
</dbReference>
<feature type="domain" description="CsbD-like" evidence="3">
    <location>
        <begin position="5"/>
        <end position="55"/>
    </location>
</feature>
<organism evidence="4 5">
    <name type="scientific">Umezawaea tangerina</name>
    <dbReference type="NCBI Taxonomy" id="84725"/>
    <lineage>
        <taxon>Bacteria</taxon>
        <taxon>Bacillati</taxon>
        <taxon>Actinomycetota</taxon>
        <taxon>Actinomycetes</taxon>
        <taxon>Pseudonocardiales</taxon>
        <taxon>Pseudonocardiaceae</taxon>
        <taxon>Umezawaea</taxon>
    </lineage>
</organism>
<dbReference type="EMBL" id="PVTF01000001">
    <property type="protein sequence ID" value="PRY46113.1"/>
    <property type="molecule type" value="Genomic_DNA"/>
</dbReference>
<comment type="similarity">
    <text evidence="1">Belongs to the UPF0337 (CsbD) family.</text>
</comment>
<comment type="caution">
    <text evidence="4">The sequence shown here is derived from an EMBL/GenBank/DDBJ whole genome shotgun (WGS) entry which is preliminary data.</text>
</comment>
<evidence type="ECO:0000313" key="5">
    <source>
        <dbReference type="Proteomes" id="UP000239494"/>
    </source>
</evidence>
<evidence type="ECO:0000259" key="3">
    <source>
        <dbReference type="Pfam" id="PF05532"/>
    </source>
</evidence>
<feature type="compositionally biased region" description="Basic and acidic residues" evidence="2">
    <location>
        <begin position="43"/>
        <end position="68"/>
    </location>
</feature>
<dbReference type="RefSeq" id="WP_106185188.1">
    <property type="nucleotide sequence ID" value="NZ_PVTF01000001.1"/>
</dbReference>
<accession>A0A2T0TKC4</accession>
<evidence type="ECO:0000256" key="2">
    <source>
        <dbReference type="SAM" id="MobiDB-lite"/>
    </source>
</evidence>
<dbReference type="InterPro" id="IPR008462">
    <property type="entry name" value="CsbD"/>
</dbReference>
<dbReference type="AlphaFoldDB" id="A0A2T0TKC4"/>
<keyword evidence="5" id="KW-1185">Reference proteome</keyword>
<sequence length="68" mass="7470">MSIVDKAKDKAQQLIGEVKEKIGDHTDNQSLKVEGQADQVAGHTKEAGHDARDRAVDGVDNLKDKFNR</sequence>
<evidence type="ECO:0000313" key="4">
    <source>
        <dbReference type="EMBL" id="PRY46113.1"/>
    </source>
</evidence>